<proteinExistence type="predicted"/>
<protein>
    <submittedName>
        <fullName evidence="2">Uncharacterized protein</fullName>
    </submittedName>
</protein>
<gene>
    <name evidence="2" type="ORF">SPIL2461_LOCUS16803</name>
</gene>
<sequence>MAGVREADQQGVVLAQNVRDMISQWLSVNAPKKEPEKPSPPPPTPTSEPPPAGPQSNPKEGAAPATTTEQLRNALLRFFELAPKGSDGAAGLGIIEGDEGRRYLPLPMLGRAVGITGEDFEVAMKAWNVVNETPPGTFMMTEDARAVGGFPSRFRVTWREQLAEQCGQGHSGNQTCAWSTLSLRKVLDLRPSNQLDAAGKFSMPKGANAERDDRRGWYALTSENLHRKPAEEVGGILQTHCILLGFSMIILMFQYQARRECQSCWSPLFGGLK</sequence>
<evidence type="ECO:0000313" key="3">
    <source>
        <dbReference type="Proteomes" id="UP000649617"/>
    </source>
</evidence>
<organism evidence="2 3">
    <name type="scientific">Symbiodinium pilosum</name>
    <name type="common">Dinoflagellate</name>
    <dbReference type="NCBI Taxonomy" id="2952"/>
    <lineage>
        <taxon>Eukaryota</taxon>
        <taxon>Sar</taxon>
        <taxon>Alveolata</taxon>
        <taxon>Dinophyceae</taxon>
        <taxon>Suessiales</taxon>
        <taxon>Symbiodiniaceae</taxon>
        <taxon>Symbiodinium</taxon>
    </lineage>
</organism>
<feature type="compositionally biased region" description="Pro residues" evidence="1">
    <location>
        <begin position="38"/>
        <end position="53"/>
    </location>
</feature>
<dbReference type="EMBL" id="CAJNIZ010042761">
    <property type="protein sequence ID" value="CAE7636874.1"/>
    <property type="molecule type" value="Genomic_DNA"/>
</dbReference>
<evidence type="ECO:0000256" key="1">
    <source>
        <dbReference type="SAM" id="MobiDB-lite"/>
    </source>
</evidence>
<dbReference type="AlphaFoldDB" id="A0A812VQY8"/>
<evidence type="ECO:0000313" key="2">
    <source>
        <dbReference type="EMBL" id="CAE7636874.1"/>
    </source>
</evidence>
<accession>A0A812VQY8</accession>
<reference evidence="2" key="1">
    <citation type="submission" date="2021-02" db="EMBL/GenBank/DDBJ databases">
        <authorList>
            <person name="Dougan E. K."/>
            <person name="Rhodes N."/>
            <person name="Thang M."/>
            <person name="Chan C."/>
        </authorList>
    </citation>
    <scope>NUCLEOTIDE SEQUENCE</scope>
</reference>
<name>A0A812VQY8_SYMPI</name>
<comment type="caution">
    <text evidence="2">The sequence shown here is derived from an EMBL/GenBank/DDBJ whole genome shotgun (WGS) entry which is preliminary data.</text>
</comment>
<dbReference type="Proteomes" id="UP000649617">
    <property type="component" value="Unassembled WGS sequence"/>
</dbReference>
<feature type="region of interest" description="Disordered" evidence="1">
    <location>
        <begin position="25"/>
        <end position="66"/>
    </location>
</feature>
<keyword evidence="3" id="KW-1185">Reference proteome</keyword>
<dbReference type="OrthoDB" id="448121at2759"/>